<organism evidence="3 4">
    <name type="scientific">Mycena sanguinolenta</name>
    <dbReference type="NCBI Taxonomy" id="230812"/>
    <lineage>
        <taxon>Eukaryota</taxon>
        <taxon>Fungi</taxon>
        <taxon>Dikarya</taxon>
        <taxon>Basidiomycota</taxon>
        <taxon>Agaricomycotina</taxon>
        <taxon>Agaricomycetes</taxon>
        <taxon>Agaricomycetidae</taxon>
        <taxon>Agaricales</taxon>
        <taxon>Marasmiineae</taxon>
        <taxon>Mycenaceae</taxon>
        <taxon>Mycena</taxon>
    </lineage>
</organism>
<feature type="domain" description="F-box" evidence="2">
    <location>
        <begin position="7"/>
        <end position="57"/>
    </location>
</feature>
<evidence type="ECO:0000259" key="2">
    <source>
        <dbReference type="Pfam" id="PF12937"/>
    </source>
</evidence>
<accession>A0A8H6YRI9</accession>
<sequence length="510" mass="56489">MEPAATIASLPGEVLAQIFKSGTILSSGCLPCLIKYSAVSQRWRSAALDPDLWSTINVPLDHAMRNVVALVRICLERSKSCLFDLTLAVPQSADMDVVTSVMLLVVQHVHRLRRLAITGLTHPNTAAFPNREEIFALLQNAQRAPRLAVLELAFFDWNPHISMRIPPDRLLLQAPSLISLRLHGVPSPVPFVGLRTLDIQGLQTSYSDFHDMVVASPLLTKLILPKLRLLVDLQSKPLAPIEIPSLKTLALSFCKPAPSNQFMPCHDLLSLMSIPNLEYLELAGSDIPDLVKCFQSPSSLTKLRTLRLVNVSMVGRNVLVGRQGEVDNCDYLRALATVEQLELIHSHAEYLVPTGNTPKQKPKSRHRTRSISREARSGVSYFPRPMPRQQVDPFLTMPDAEGASSSVPIYPNLRTVSLDTLIAAEALWLYQLVLERPEIQLVRLSQVAERHLGSSLGMADGVLQTMPNTITMNRVGAPHFHPVDVGKLLRERVAVKEIEDGCIQWQGPVI</sequence>
<protein>
    <recommendedName>
        <fullName evidence="2">F-box domain-containing protein</fullName>
    </recommendedName>
</protein>
<proteinExistence type="predicted"/>
<evidence type="ECO:0000313" key="3">
    <source>
        <dbReference type="EMBL" id="KAF7363547.1"/>
    </source>
</evidence>
<evidence type="ECO:0000313" key="4">
    <source>
        <dbReference type="Proteomes" id="UP000623467"/>
    </source>
</evidence>
<evidence type="ECO:0000256" key="1">
    <source>
        <dbReference type="SAM" id="MobiDB-lite"/>
    </source>
</evidence>
<keyword evidence="4" id="KW-1185">Reference proteome</keyword>
<gene>
    <name evidence="3" type="ORF">MSAN_01011300</name>
</gene>
<feature type="compositionally biased region" description="Basic residues" evidence="1">
    <location>
        <begin position="360"/>
        <end position="370"/>
    </location>
</feature>
<dbReference type="Gene3D" id="3.80.10.10">
    <property type="entry name" value="Ribonuclease Inhibitor"/>
    <property type="match status" value="1"/>
</dbReference>
<dbReference type="OrthoDB" id="3048040at2759"/>
<dbReference type="InterPro" id="IPR032675">
    <property type="entry name" value="LRR_dom_sf"/>
</dbReference>
<dbReference type="EMBL" id="JACAZH010000007">
    <property type="protein sequence ID" value="KAF7363547.1"/>
    <property type="molecule type" value="Genomic_DNA"/>
</dbReference>
<dbReference type="SUPFAM" id="SSF52047">
    <property type="entry name" value="RNI-like"/>
    <property type="match status" value="1"/>
</dbReference>
<dbReference type="Proteomes" id="UP000623467">
    <property type="component" value="Unassembled WGS sequence"/>
</dbReference>
<dbReference type="InterPro" id="IPR001810">
    <property type="entry name" value="F-box_dom"/>
</dbReference>
<dbReference type="AlphaFoldDB" id="A0A8H6YRI9"/>
<comment type="caution">
    <text evidence="3">The sequence shown here is derived from an EMBL/GenBank/DDBJ whole genome shotgun (WGS) entry which is preliminary data.</text>
</comment>
<name>A0A8H6YRI9_9AGAR</name>
<dbReference type="Pfam" id="PF12937">
    <property type="entry name" value="F-box-like"/>
    <property type="match status" value="1"/>
</dbReference>
<dbReference type="Gene3D" id="1.20.1280.50">
    <property type="match status" value="1"/>
</dbReference>
<feature type="region of interest" description="Disordered" evidence="1">
    <location>
        <begin position="352"/>
        <end position="374"/>
    </location>
</feature>
<reference evidence="3" key="1">
    <citation type="submission" date="2020-05" db="EMBL/GenBank/DDBJ databases">
        <title>Mycena genomes resolve the evolution of fungal bioluminescence.</title>
        <authorList>
            <person name="Tsai I.J."/>
        </authorList>
    </citation>
    <scope>NUCLEOTIDE SEQUENCE</scope>
    <source>
        <strain evidence="3">160909Yilan</strain>
    </source>
</reference>